<keyword evidence="10" id="KW-1133">Transmembrane helix</keyword>
<dbReference type="InterPro" id="IPR035965">
    <property type="entry name" value="PAS-like_dom_sf"/>
</dbReference>
<dbReference type="Pfam" id="PF00512">
    <property type="entry name" value="HisKA"/>
    <property type="match status" value="1"/>
</dbReference>
<dbReference type="RefSeq" id="WP_239678768.1">
    <property type="nucleotide sequence ID" value="NZ_CP070499.1"/>
</dbReference>
<dbReference type="SUPFAM" id="SSF55785">
    <property type="entry name" value="PYP-like sensor domain (PAS domain)"/>
    <property type="match status" value="2"/>
</dbReference>
<keyword evidence="8" id="KW-0902">Two-component regulatory system</keyword>
<dbReference type="CDD" id="cd00130">
    <property type="entry name" value="PAS"/>
    <property type="match status" value="2"/>
</dbReference>
<organism evidence="14 15">
    <name type="scientific">Natronosporangium hydrolyticum</name>
    <dbReference type="NCBI Taxonomy" id="2811111"/>
    <lineage>
        <taxon>Bacteria</taxon>
        <taxon>Bacillati</taxon>
        <taxon>Actinomycetota</taxon>
        <taxon>Actinomycetes</taxon>
        <taxon>Micromonosporales</taxon>
        <taxon>Micromonosporaceae</taxon>
        <taxon>Natronosporangium</taxon>
    </lineage>
</organism>
<dbReference type="InterPro" id="IPR005467">
    <property type="entry name" value="His_kinase_dom"/>
</dbReference>
<sequence length="688" mass="74070">MRLPLARLVDTTRPLEGPGRWRRSLLFGAVALAGAVAAGLLPAAAPRALEAAWLLVAVIVLSTALPWHRWPPAWQAAPAFGYLGVLLLFDYGSGRENAPIFVAILPVVWLALFHSRRLLVAGLAVLGAVLFVPPLLLPAEYPIRPWASLGTAFALAVLLGVALHELVGRQRAVADALERARFDRDLARAYLQTVGALVLVLSPEGRVELFNNRSEQVTGFSAASMVGGEPWQMCTDPDGFRERLTRALASLEPVKFESDIRTAAGVRRHISWVLSALTRDDGGAWAVIAAGVDVTEERAAQRLFAHVLSAATEQMIFATDTTGRFTAFNPGGERLLGYRAEELVGVQTVEIMHRPDELAARARHYGMDSFREVLATATKDESAFTQEWQLIRKDGSEVPVSMTINPMRDDDGTLTGYVGVAWDITRQREVQAATAAALAQEQAATEHARELDRVKGDFVAMVSHDLRTPLTSIIGNTELLLDETGELSTVQRQLLGAVDRNARRLENLVSDLLLLSGVESGKLQLQLRPVTMGQVIDGALEALASKRSADIAVRLEVPADPLRVLGDPAQLERMVTNVVGNALKFTPPGGTVTVRATSDGDYVDLSVADNGIGIPEAELPHVFDRFFRSSRSREQQAQGTGLGLAISKSIVDQHGGTIRAAATPGGGTTFVVVLPRLTAAESTAKEPA</sequence>
<dbReference type="SMART" id="SM00387">
    <property type="entry name" value="HATPase_c"/>
    <property type="match status" value="1"/>
</dbReference>
<dbReference type="Pfam" id="PF13426">
    <property type="entry name" value="PAS_9"/>
    <property type="match status" value="1"/>
</dbReference>
<dbReference type="KEGG" id="nhy:JQS43_09860"/>
<dbReference type="InterPro" id="IPR000014">
    <property type="entry name" value="PAS"/>
</dbReference>
<dbReference type="Pfam" id="PF02518">
    <property type="entry name" value="HATPase_c"/>
    <property type="match status" value="1"/>
</dbReference>
<dbReference type="CDD" id="cd00082">
    <property type="entry name" value="HisKA"/>
    <property type="match status" value="1"/>
</dbReference>
<dbReference type="Gene3D" id="3.30.565.10">
    <property type="entry name" value="Histidine kinase-like ATPase, C-terminal domain"/>
    <property type="match status" value="1"/>
</dbReference>
<keyword evidence="5" id="KW-0597">Phosphoprotein</keyword>
<feature type="domain" description="PAS" evidence="12">
    <location>
        <begin position="183"/>
        <end position="227"/>
    </location>
</feature>
<dbReference type="InterPro" id="IPR004358">
    <property type="entry name" value="Sig_transdc_His_kin-like_C"/>
</dbReference>
<dbReference type="PANTHER" id="PTHR43711">
    <property type="entry name" value="TWO-COMPONENT HISTIDINE KINASE"/>
    <property type="match status" value="1"/>
</dbReference>
<keyword evidence="15" id="KW-1185">Reference proteome</keyword>
<evidence type="ECO:0000256" key="6">
    <source>
        <dbReference type="ARBA" id="ARBA00022679"/>
    </source>
</evidence>
<dbReference type="InterPro" id="IPR003594">
    <property type="entry name" value="HATPase_dom"/>
</dbReference>
<dbReference type="Gene3D" id="3.30.450.20">
    <property type="entry name" value="PAS domain"/>
    <property type="match status" value="2"/>
</dbReference>
<evidence type="ECO:0000259" key="11">
    <source>
        <dbReference type="PROSITE" id="PS50109"/>
    </source>
</evidence>
<keyword evidence="7" id="KW-0418">Kinase</keyword>
<dbReference type="PROSITE" id="PS50109">
    <property type="entry name" value="HIS_KIN"/>
    <property type="match status" value="1"/>
</dbReference>
<evidence type="ECO:0000256" key="9">
    <source>
        <dbReference type="ARBA" id="ARBA00023136"/>
    </source>
</evidence>
<feature type="transmembrane region" description="Helical" evidence="10">
    <location>
        <begin position="74"/>
        <end position="91"/>
    </location>
</feature>
<evidence type="ECO:0000256" key="5">
    <source>
        <dbReference type="ARBA" id="ARBA00022553"/>
    </source>
</evidence>
<comment type="cofactor">
    <cofactor evidence="2">
        <name>a divalent metal cation</name>
        <dbReference type="ChEBI" id="CHEBI:60240"/>
    </cofactor>
</comment>
<dbReference type="InterPro" id="IPR036890">
    <property type="entry name" value="HATPase_C_sf"/>
</dbReference>
<dbReference type="PROSITE" id="PS50112">
    <property type="entry name" value="PAS"/>
    <property type="match status" value="2"/>
</dbReference>
<dbReference type="PANTHER" id="PTHR43711:SF31">
    <property type="entry name" value="HISTIDINE KINASE"/>
    <property type="match status" value="1"/>
</dbReference>
<dbReference type="Pfam" id="PF08448">
    <property type="entry name" value="PAS_4"/>
    <property type="match status" value="1"/>
</dbReference>
<keyword evidence="6" id="KW-0808">Transferase</keyword>
<dbReference type="PROSITE" id="PS50113">
    <property type="entry name" value="PAC"/>
    <property type="match status" value="1"/>
</dbReference>
<dbReference type="InterPro" id="IPR000700">
    <property type="entry name" value="PAS-assoc_C"/>
</dbReference>
<dbReference type="GO" id="GO:0005509">
    <property type="term" value="F:calcium ion binding"/>
    <property type="evidence" value="ECO:0007669"/>
    <property type="project" value="UniProtKB-ARBA"/>
</dbReference>
<feature type="transmembrane region" description="Helical" evidence="10">
    <location>
        <begin position="143"/>
        <end position="163"/>
    </location>
</feature>
<evidence type="ECO:0000256" key="2">
    <source>
        <dbReference type="ARBA" id="ARBA00001968"/>
    </source>
</evidence>
<dbReference type="Gene3D" id="1.10.287.130">
    <property type="match status" value="1"/>
</dbReference>
<protein>
    <recommendedName>
        <fullName evidence="4">histidine kinase</fullName>
        <ecNumber evidence="4">2.7.13.3</ecNumber>
    </recommendedName>
</protein>
<gene>
    <name evidence="14" type="ORF">JQS43_09860</name>
</gene>
<dbReference type="FunFam" id="3.30.565.10:FF:000006">
    <property type="entry name" value="Sensor histidine kinase WalK"/>
    <property type="match status" value="1"/>
</dbReference>
<dbReference type="SMART" id="SM00388">
    <property type="entry name" value="HisKA"/>
    <property type="match status" value="1"/>
</dbReference>
<accession>A0A895YKN2</accession>
<proteinExistence type="predicted"/>
<feature type="domain" description="Histidine kinase" evidence="11">
    <location>
        <begin position="461"/>
        <end position="678"/>
    </location>
</feature>
<dbReference type="InterPro" id="IPR003661">
    <property type="entry name" value="HisK_dim/P_dom"/>
</dbReference>
<keyword evidence="9 10" id="KW-0472">Membrane</keyword>
<dbReference type="Proteomes" id="UP000662857">
    <property type="component" value="Chromosome"/>
</dbReference>
<dbReference type="CDD" id="cd00075">
    <property type="entry name" value="HATPase"/>
    <property type="match status" value="1"/>
</dbReference>
<evidence type="ECO:0000313" key="14">
    <source>
        <dbReference type="EMBL" id="QSB16545.1"/>
    </source>
</evidence>
<dbReference type="GO" id="GO:0005886">
    <property type="term" value="C:plasma membrane"/>
    <property type="evidence" value="ECO:0007669"/>
    <property type="project" value="UniProtKB-SubCell"/>
</dbReference>
<name>A0A895YKN2_9ACTN</name>
<evidence type="ECO:0000256" key="3">
    <source>
        <dbReference type="ARBA" id="ARBA00004236"/>
    </source>
</evidence>
<feature type="transmembrane region" description="Helical" evidence="10">
    <location>
        <begin position="97"/>
        <end position="113"/>
    </location>
</feature>
<evidence type="ECO:0000313" key="15">
    <source>
        <dbReference type="Proteomes" id="UP000662857"/>
    </source>
</evidence>
<feature type="domain" description="PAC" evidence="13">
    <location>
        <begin position="384"/>
        <end position="436"/>
    </location>
</feature>
<keyword evidence="10" id="KW-0812">Transmembrane</keyword>
<dbReference type="GO" id="GO:0000155">
    <property type="term" value="F:phosphorelay sensor kinase activity"/>
    <property type="evidence" value="ECO:0007669"/>
    <property type="project" value="InterPro"/>
</dbReference>
<evidence type="ECO:0000259" key="13">
    <source>
        <dbReference type="PROSITE" id="PS50113"/>
    </source>
</evidence>
<dbReference type="NCBIfam" id="TIGR00229">
    <property type="entry name" value="sensory_box"/>
    <property type="match status" value="2"/>
</dbReference>
<evidence type="ECO:0000256" key="7">
    <source>
        <dbReference type="ARBA" id="ARBA00022777"/>
    </source>
</evidence>
<dbReference type="InterPro" id="IPR013656">
    <property type="entry name" value="PAS_4"/>
</dbReference>
<dbReference type="InterPro" id="IPR050736">
    <property type="entry name" value="Sensor_HK_Regulatory"/>
</dbReference>
<dbReference type="InterPro" id="IPR036097">
    <property type="entry name" value="HisK_dim/P_sf"/>
</dbReference>
<dbReference type="SUPFAM" id="SSF47384">
    <property type="entry name" value="Homodimeric domain of signal transducing histidine kinase"/>
    <property type="match status" value="1"/>
</dbReference>
<feature type="transmembrane region" description="Helical" evidence="10">
    <location>
        <begin position="118"/>
        <end position="137"/>
    </location>
</feature>
<reference evidence="14" key="1">
    <citation type="submission" date="2021-02" db="EMBL/GenBank/DDBJ databases">
        <title>Natrosporangium hydrolyticum gen. nov., sp. nov, a haloalkaliphilic actinobacterium from a soda solonchak soil.</title>
        <authorList>
            <person name="Sorokin D.Y."/>
            <person name="Khijniak T.V."/>
            <person name="Zakharycheva A.P."/>
            <person name="Boueva O.V."/>
            <person name="Ariskina E.V."/>
            <person name="Hahnke R.L."/>
            <person name="Bunk B."/>
            <person name="Sproer C."/>
            <person name="Schumann P."/>
            <person name="Evtushenko L.I."/>
            <person name="Kublanov I.V."/>
        </authorList>
    </citation>
    <scope>NUCLEOTIDE SEQUENCE</scope>
    <source>
        <strain evidence="14">DSM 106523</strain>
    </source>
</reference>
<evidence type="ECO:0000256" key="1">
    <source>
        <dbReference type="ARBA" id="ARBA00000085"/>
    </source>
</evidence>
<dbReference type="SUPFAM" id="SSF55874">
    <property type="entry name" value="ATPase domain of HSP90 chaperone/DNA topoisomerase II/histidine kinase"/>
    <property type="match status" value="1"/>
</dbReference>
<dbReference type="EMBL" id="CP070499">
    <property type="protein sequence ID" value="QSB16545.1"/>
    <property type="molecule type" value="Genomic_DNA"/>
</dbReference>
<dbReference type="InterPro" id="IPR001610">
    <property type="entry name" value="PAC"/>
</dbReference>
<feature type="transmembrane region" description="Helical" evidence="10">
    <location>
        <begin position="25"/>
        <end position="45"/>
    </location>
</feature>
<dbReference type="PRINTS" id="PR00344">
    <property type="entry name" value="BCTRLSENSOR"/>
</dbReference>
<evidence type="ECO:0000259" key="12">
    <source>
        <dbReference type="PROSITE" id="PS50112"/>
    </source>
</evidence>
<evidence type="ECO:0000256" key="8">
    <source>
        <dbReference type="ARBA" id="ARBA00023012"/>
    </source>
</evidence>
<dbReference type="FunFam" id="1.10.287.130:FF:000001">
    <property type="entry name" value="Two-component sensor histidine kinase"/>
    <property type="match status" value="1"/>
</dbReference>
<evidence type="ECO:0000256" key="10">
    <source>
        <dbReference type="SAM" id="Phobius"/>
    </source>
</evidence>
<comment type="catalytic activity">
    <reaction evidence="1">
        <text>ATP + protein L-histidine = ADP + protein N-phospho-L-histidine.</text>
        <dbReference type="EC" id="2.7.13.3"/>
    </reaction>
</comment>
<evidence type="ECO:0000256" key="4">
    <source>
        <dbReference type="ARBA" id="ARBA00012438"/>
    </source>
</evidence>
<dbReference type="SMART" id="SM00091">
    <property type="entry name" value="PAS"/>
    <property type="match status" value="2"/>
</dbReference>
<feature type="domain" description="PAS" evidence="12">
    <location>
        <begin position="300"/>
        <end position="356"/>
    </location>
</feature>
<dbReference type="AlphaFoldDB" id="A0A895YKN2"/>
<comment type="subcellular location">
    <subcellularLocation>
        <location evidence="3">Cell membrane</location>
    </subcellularLocation>
</comment>
<feature type="transmembrane region" description="Helical" evidence="10">
    <location>
        <begin position="51"/>
        <end position="67"/>
    </location>
</feature>
<dbReference type="EC" id="2.7.13.3" evidence="4"/>
<dbReference type="SMART" id="SM00086">
    <property type="entry name" value="PAC"/>
    <property type="match status" value="2"/>
</dbReference>